<proteinExistence type="predicted"/>
<sequence length="77" mass="8646">MLALKPEHTDGGKDQHKRQELLGVFAVRIVGNQRFAHAVGDGEAEADSSQLRHAQPVGEIMSFCAMLKFLRIRYIVR</sequence>
<protein>
    <submittedName>
        <fullName evidence="1">Uncharacterized protein</fullName>
    </submittedName>
</protein>
<accession>A0A2X2TAA6</accession>
<dbReference type="AlphaFoldDB" id="A0A2X2TAA6"/>
<evidence type="ECO:0000313" key="2">
    <source>
        <dbReference type="Proteomes" id="UP000251197"/>
    </source>
</evidence>
<evidence type="ECO:0000313" key="1">
    <source>
        <dbReference type="EMBL" id="SQA99307.1"/>
    </source>
</evidence>
<organism evidence="1 2">
    <name type="scientific">Cedecea neteri</name>
    <dbReference type="NCBI Taxonomy" id="158822"/>
    <lineage>
        <taxon>Bacteria</taxon>
        <taxon>Pseudomonadati</taxon>
        <taxon>Pseudomonadota</taxon>
        <taxon>Gammaproteobacteria</taxon>
        <taxon>Enterobacterales</taxon>
        <taxon>Enterobacteriaceae</taxon>
        <taxon>Cedecea</taxon>
    </lineage>
</organism>
<dbReference type="EMBL" id="UAVU01000003">
    <property type="protein sequence ID" value="SQA99307.1"/>
    <property type="molecule type" value="Genomic_DNA"/>
</dbReference>
<name>A0A2X2TAA6_9ENTR</name>
<dbReference type="Proteomes" id="UP000251197">
    <property type="component" value="Unassembled WGS sequence"/>
</dbReference>
<gene>
    <name evidence="1" type="ORF">NCTC12120_03224</name>
</gene>
<reference evidence="1 2" key="1">
    <citation type="submission" date="2018-06" db="EMBL/GenBank/DDBJ databases">
        <authorList>
            <consortium name="Pathogen Informatics"/>
            <person name="Doyle S."/>
        </authorList>
    </citation>
    <scope>NUCLEOTIDE SEQUENCE [LARGE SCALE GENOMIC DNA]</scope>
    <source>
        <strain evidence="1 2">NCTC12120</strain>
    </source>
</reference>